<evidence type="ECO:0000313" key="2">
    <source>
        <dbReference type="EMBL" id="GGZ66379.1"/>
    </source>
</evidence>
<protein>
    <submittedName>
        <fullName evidence="2">Uncharacterized protein</fullName>
    </submittedName>
</protein>
<feature type="chain" id="PRO_5046258696" evidence="1">
    <location>
        <begin position="21"/>
        <end position="256"/>
    </location>
</feature>
<keyword evidence="1" id="KW-0732">Signal</keyword>
<accession>A0ABQ3C472</accession>
<proteinExistence type="predicted"/>
<gene>
    <name evidence="2" type="ORF">GCM10008101_20700</name>
</gene>
<feature type="signal peptide" evidence="1">
    <location>
        <begin position="1"/>
        <end position="20"/>
    </location>
</feature>
<sequence length="256" mass="27377">MPRRLLALAALLPLMATAQGAVSFQINAEDHGDGRYRIRATVPGTTDLREAQALLAPAFAQICQGATVTLGRYTFEGQEAVTGTTPKQLQLTQDVQCGDARPLVADSAARPAPTPADEERVRANMATFLKARDAGDRTSLAALYSSEIKRDLLMPDAIASQTAFVRAAGAPGAVRLFDLDWQDDPKGIPAGRYVAVDYVVDYATGAKSCGYVGWRQITPELYEAVHVEQGNLDAATLAGIPASDRDAVLRKMGCRE</sequence>
<organism evidence="2 3">
    <name type="scientific">Cognatilysobacter xinjiangensis</name>
    <dbReference type="NCBI Taxonomy" id="546892"/>
    <lineage>
        <taxon>Bacteria</taxon>
        <taxon>Pseudomonadati</taxon>
        <taxon>Pseudomonadota</taxon>
        <taxon>Gammaproteobacteria</taxon>
        <taxon>Lysobacterales</taxon>
        <taxon>Lysobacteraceae</taxon>
        <taxon>Cognatilysobacter</taxon>
    </lineage>
</organism>
<name>A0ABQ3C472_9GAMM</name>
<dbReference type="EMBL" id="BMXY01000002">
    <property type="protein sequence ID" value="GGZ66379.1"/>
    <property type="molecule type" value="Genomic_DNA"/>
</dbReference>
<keyword evidence="3" id="KW-1185">Reference proteome</keyword>
<comment type="caution">
    <text evidence="2">The sequence shown here is derived from an EMBL/GenBank/DDBJ whole genome shotgun (WGS) entry which is preliminary data.</text>
</comment>
<dbReference type="RefSeq" id="WP_189449583.1">
    <property type="nucleotide sequence ID" value="NZ_BMXY01000002.1"/>
</dbReference>
<evidence type="ECO:0000313" key="3">
    <source>
        <dbReference type="Proteomes" id="UP000643403"/>
    </source>
</evidence>
<dbReference type="Proteomes" id="UP000643403">
    <property type="component" value="Unassembled WGS sequence"/>
</dbReference>
<reference evidence="3" key="1">
    <citation type="journal article" date="2019" name="Int. J. Syst. Evol. Microbiol.">
        <title>The Global Catalogue of Microorganisms (GCM) 10K type strain sequencing project: providing services to taxonomists for standard genome sequencing and annotation.</title>
        <authorList>
            <consortium name="The Broad Institute Genomics Platform"/>
            <consortium name="The Broad Institute Genome Sequencing Center for Infectious Disease"/>
            <person name="Wu L."/>
            <person name="Ma J."/>
        </authorList>
    </citation>
    <scope>NUCLEOTIDE SEQUENCE [LARGE SCALE GENOMIC DNA]</scope>
    <source>
        <strain evidence="3">KCTC 22558</strain>
    </source>
</reference>
<evidence type="ECO:0000256" key="1">
    <source>
        <dbReference type="SAM" id="SignalP"/>
    </source>
</evidence>